<name>A0ABV8PL52_9FLAO</name>
<evidence type="ECO:0000313" key="3">
    <source>
        <dbReference type="Proteomes" id="UP001595841"/>
    </source>
</evidence>
<gene>
    <name evidence="2" type="ORF">ACFOWS_06495</name>
</gene>
<reference evidence="3" key="1">
    <citation type="journal article" date="2019" name="Int. J. Syst. Evol. Microbiol.">
        <title>The Global Catalogue of Microorganisms (GCM) 10K type strain sequencing project: providing services to taxonomists for standard genome sequencing and annotation.</title>
        <authorList>
            <consortium name="The Broad Institute Genomics Platform"/>
            <consortium name="The Broad Institute Genome Sequencing Center for Infectious Disease"/>
            <person name="Wu L."/>
            <person name="Ma J."/>
        </authorList>
    </citation>
    <scope>NUCLEOTIDE SEQUENCE [LARGE SCALE GENOMIC DNA]</scope>
    <source>
        <strain evidence="3">CGMCC 1.15774</strain>
    </source>
</reference>
<evidence type="ECO:0008006" key="4">
    <source>
        <dbReference type="Google" id="ProtNLM"/>
    </source>
</evidence>
<keyword evidence="3" id="KW-1185">Reference proteome</keyword>
<proteinExistence type="predicted"/>
<organism evidence="2 3">
    <name type="scientific">Flagellimonas marina</name>
    <dbReference type="NCBI Taxonomy" id="1775168"/>
    <lineage>
        <taxon>Bacteria</taxon>
        <taxon>Pseudomonadati</taxon>
        <taxon>Bacteroidota</taxon>
        <taxon>Flavobacteriia</taxon>
        <taxon>Flavobacteriales</taxon>
        <taxon>Flavobacteriaceae</taxon>
        <taxon>Flagellimonas</taxon>
    </lineage>
</organism>
<comment type="caution">
    <text evidence="2">The sequence shown here is derived from an EMBL/GenBank/DDBJ whole genome shotgun (WGS) entry which is preliminary data.</text>
</comment>
<dbReference type="RefSeq" id="WP_379763132.1">
    <property type="nucleotide sequence ID" value="NZ_JBHSCL010000004.1"/>
</dbReference>
<evidence type="ECO:0000313" key="2">
    <source>
        <dbReference type="EMBL" id="MFC4219771.1"/>
    </source>
</evidence>
<dbReference type="Proteomes" id="UP001595841">
    <property type="component" value="Unassembled WGS sequence"/>
</dbReference>
<dbReference type="EMBL" id="JBHSCL010000004">
    <property type="protein sequence ID" value="MFC4219771.1"/>
    <property type="molecule type" value="Genomic_DNA"/>
</dbReference>
<feature type="signal peptide" evidence="1">
    <location>
        <begin position="1"/>
        <end position="25"/>
    </location>
</feature>
<sequence length="342" mass="39408">MNLSSKLYLGMLLSGFSISSVQSQAEEPTLPYDEIYAYCLDGTVSPVVEILKRKKELNSEEEEFKTHFLKRFGGEIDSTEIKDERMKELVSHFRDYWHKSLLNKGQQYERELMGKVIPHLMQNYPKARETKIGPDNIGTILSEYIHSEGLYTRDRVSKLDPYVDLVIWGAQKDSIYTVVLDGNEFDVKVVGLDDFVTKGWTEYATLGSHFSGGWTQDDGIYYVDDSYDIHSEEFKVSLIAHEARHFLDHQKYPDMSNAEMEYRGKLTELSMAKETMYNLISFFILNAVEKSEVAHSVANYKVIHKLSEAMFNEDFVTDIEKWKSKDIYAINRAAAELLNSGM</sequence>
<feature type="chain" id="PRO_5045180577" description="DUF4932 domain-containing protein" evidence="1">
    <location>
        <begin position="26"/>
        <end position="342"/>
    </location>
</feature>
<accession>A0ABV8PL52</accession>
<keyword evidence="1" id="KW-0732">Signal</keyword>
<protein>
    <recommendedName>
        <fullName evidence="4">DUF4932 domain-containing protein</fullName>
    </recommendedName>
</protein>
<evidence type="ECO:0000256" key="1">
    <source>
        <dbReference type="SAM" id="SignalP"/>
    </source>
</evidence>